<organism evidence="2 3">
    <name type="scientific">Paenibacillus marchantiophytorum</name>
    <dbReference type="NCBI Taxonomy" id="1619310"/>
    <lineage>
        <taxon>Bacteria</taxon>
        <taxon>Bacillati</taxon>
        <taxon>Bacillota</taxon>
        <taxon>Bacilli</taxon>
        <taxon>Bacillales</taxon>
        <taxon>Paenibacillaceae</taxon>
        <taxon>Paenibacillus</taxon>
    </lineage>
</organism>
<keyword evidence="3" id="KW-1185">Reference proteome</keyword>
<dbReference type="RefSeq" id="WP_189012259.1">
    <property type="nucleotide sequence ID" value="NZ_BMHE01000011.1"/>
</dbReference>
<protein>
    <recommendedName>
        <fullName evidence="1">Polymerase nucleotidyl transferase domain-containing protein</fullName>
    </recommendedName>
</protein>
<comment type="caution">
    <text evidence="2">The sequence shown here is derived from an EMBL/GenBank/DDBJ whole genome shotgun (WGS) entry which is preliminary data.</text>
</comment>
<evidence type="ECO:0000259" key="1">
    <source>
        <dbReference type="Pfam" id="PF01909"/>
    </source>
</evidence>
<gene>
    <name evidence="2" type="ORF">GCM10008018_26720</name>
</gene>
<sequence length="271" mass="30980">MTEQIEKSGIRGHHKKAIIYLVNRLQQDSDYLAVIITGSVAKGLAREDSDIDCYLVVKDEIFQDRKQRDHLFYYAEDGCDYKGGYYDGKIINSDFLQAAAEKGSEPTRASFEGAIVAFSRIPNLDELVSRISVYPEDRRESNFKDFFAQVELYGGYFADRALALNNAYLLSQAVSQVALFAGRLILAYNRTLFPCHKSMMSTLERVPEKPKSYVQLQNEMLARPNKETISTFVECVRSFHDWGISPIESVSRFIVNNEWNWLEGEPPLSDR</sequence>
<dbReference type="InterPro" id="IPR043519">
    <property type="entry name" value="NT_sf"/>
</dbReference>
<accession>A0ABQ1ENE0</accession>
<evidence type="ECO:0000313" key="2">
    <source>
        <dbReference type="EMBL" id="GFZ79801.1"/>
    </source>
</evidence>
<reference evidence="3" key="1">
    <citation type="journal article" date="2019" name="Int. J. Syst. Evol. Microbiol.">
        <title>The Global Catalogue of Microorganisms (GCM) 10K type strain sequencing project: providing services to taxonomists for standard genome sequencing and annotation.</title>
        <authorList>
            <consortium name="The Broad Institute Genomics Platform"/>
            <consortium name="The Broad Institute Genome Sequencing Center for Infectious Disease"/>
            <person name="Wu L."/>
            <person name="Ma J."/>
        </authorList>
    </citation>
    <scope>NUCLEOTIDE SEQUENCE [LARGE SCALE GENOMIC DNA]</scope>
    <source>
        <strain evidence="3">CGMCC 1.15043</strain>
    </source>
</reference>
<dbReference type="CDD" id="cd05403">
    <property type="entry name" value="NT_KNTase_like"/>
    <property type="match status" value="1"/>
</dbReference>
<dbReference type="Proteomes" id="UP000615455">
    <property type="component" value="Unassembled WGS sequence"/>
</dbReference>
<feature type="domain" description="Polymerase nucleotidyl transferase" evidence="1">
    <location>
        <begin position="22"/>
        <end position="69"/>
    </location>
</feature>
<dbReference type="Gene3D" id="3.30.460.10">
    <property type="entry name" value="Beta Polymerase, domain 2"/>
    <property type="match status" value="1"/>
</dbReference>
<dbReference type="Pfam" id="PF01909">
    <property type="entry name" value="NTP_transf_2"/>
    <property type="match status" value="1"/>
</dbReference>
<dbReference type="SUPFAM" id="SSF81301">
    <property type="entry name" value="Nucleotidyltransferase"/>
    <property type="match status" value="1"/>
</dbReference>
<dbReference type="InterPro" id="IPR002934">
    <property type="entry name" value="Polymerase_NTP_transf_dom"/>
</dbReference>
<evidence type="ECO:0000313" key="3">
    <source>
        <dbReference type="Proteomes" id="UP000615455"/>
    </source>
</evidence>
<name>A0ABQ1ENE0_9BACL</name>
<proteinExistence type="predicted"/>
<dbReference type="EMBL" id="BMHE01000011">
    <property type="protein sequence ID" value="GFZ79801.1"/>
    <property type="molecule type" value="Genomic_DNA"/>
</dbReference>